<evidence type="ECO:0000313" key="8">
    <source>
        <dbReference type="EMBL" id="KAL0308002.1"/>
    </source>
</evidence>
<dbReference type="GO" id="GO:0016567">
    <property type="term" value="P:protein ubiquitination"/>
    <property type="evidence" value="ECO:0007669"/>
    <property type="project" value="TreeGrafter"/>
</dbReference>
<dbReference type="AlphaFoldDB" id="A0AAW2KPQ8"/>
<dbReference type="SMART" id="SM00184">
    <property type="entry name" value="RING"/>
    <property type="match status" value="1"/>
</dbReference>
<organism evidence="8">
    <name type="scientific">Sesamum calycinum</name>
    <dbReference type="NCBI Taxonomy" id="2727403"/>
    <lineage>
        <taxon>Eukaryota</taxon>
        <taxon>Viridiplantae</taxon>
        <taxon>Streptophyta</taxon>
        <taxon>Embryophyta</taxon>
        <taxon>Tracheophyta</taxon>
        <taxon>Spermatophyta</taxon>
        <taxon>Magnoliopsida</taxon>
        <taxon>eudicotyledons</taxon>
        <taxon>Gunneridae</taxon>
        <taxon>Pentapetalae</taxon>
        <taxon>asterids</taxon>
        <taxon>lamiids</taxon>
        <taxon>Lamiales</taxon>
        <taxon>Pedaliaceae</taxon>
        <taxon>Sesamum</taxon>
    </lineage>
</organism>
<dbReference type="EMBL" id="JACGWM010000285">
    <property type="protein sequence ID" value="KAL0308002.1"/>
    <property type="molecule type" value="Genomic_DNA"/>
</dbReference>
<evidence type="ECO:0000256" key="3">
    <source>
        <dbReference type="ARBA" id="ARBA00022723"/>
    </source>
</evidence>
<dbReference type="Pfam" id="PF13639">
    <property type="entry name" value="zf-RING_2"/>
    <property type="match status" value="1"/>
</dbReference>
<dbReference type="PANTHER" id="PTHR15710">
    <property type="entry name" value="E3 UBIQUITIN-PROTEIN LIGASE PRAJA"/>
    <property type="match status" value="1"/>
</dbReference>
<keyword evidence="5" id="KW-0862">Zinc</keyword>
<name>A0AAW2KPQ8_9LAMI</name>
<gene>
    <name evidence="8" type="ORF">Scaly_2963500</name>
</gene>
<dbReference type="PROSITE" id="PS50089">
    <property type="entry name" value="ZF_RING_2"/>
    <property type="match status" value="1"/>
</dbReference>
<keyword evidence="4 6" id="KW-0863">Zinc-finger</keyword>
<reference evidence="8" key="2">
    <citation type="journal article" date="2024" name="Plant">
        <title>Genomic evolution and insights into agronomic trait innovations of Sesamum species.</title>
        <authorList>
            <person name="Miao H."/>
            <person name="Wang L."/>
            <person name="Qu L."/>
            <person name="Liu H."/>
            <person name="Sun Y."/>
            <person name="Le M."/>
            <person name="Wang Q."/>
            <person name="Wei S."/>
            <person name="Zheng Y."/>
            <person name="Lin W."/>
            <person name="Duan Y."/>
            <person name="Cao H."/>
            <person name="Xiong S."/>
            <person name="Wang X."/>
            <person name="Wei L."/>
            <person name="Li C."/>
            <person name="Ma Q."/>
            <person name="Ju M."/>
            <person name="Zhao R."/>
            <person name="Li G."/>
            <person name="Mu C."/>
            <person name="Tian Q."/>
            <person name="Mei H."/>
            <person name="Zhang T."/>
            <person name="Gao T."/>
            <person name="Zhang H."/>
        </authorList>
    </citation>
    <scope>NUCLEOTIDE SEQUENCE</scope>
    <source>
        <strain evidence="8">KEN8</strain>
    </source>
</reference>
<dbReference type="GO" id="GO:0008270">
    <property type="term" value="F:zinc ion binding"/>
    <property type="evidence" value="ECO:0007669"/>
    <property type="project" value="UniProtKB-KW"/>
</dbReference>
<dbReference type="InterPro" id="IPR013083">
    <property type="entry name" value="Znf_RING/FYVE/PHD"/>
</dbReference>
<comment type="caution">
    <text evidence="8">The sequence shown here is derived from an EMBL/GenBank/DDBJ whole genome shotgun (WGS) entry which is preliminary data.</text>
</comment>
<accession>A0AAW2KPQ8</accession>
<proteinExistence type="predicted"/>
<dbReference type="GO" id="GO:0005737">
    <property type="term" value="C:cytoplasm"/>
    <property type="evidence" value="ECO:0007669"/>
    <property type="project" value="TreeGrafter"/>
</dbReference>
<dbReference type="GO" id="GO:0061630">
    <property type="term" value="F:ubiquitin protein ligase activity"/>
    <property type="evidence" value="ECO:0007669"/>
    <property type="project" value="UniProtKB-EC"/>
</dbReference>
<evidence type="ECO:0000259" key="7">
    <source>
        <dbReference type="PROSITE" id="PS50089"/>
    </source>
</evidence>
<keyword evidence="3" id="KW-0479">Metal-binding</keyword>
<protein>
    <recommendedName>
        <fullName evidence="2">RING-type E3 ubiquitin transferase</fullName>
        <ecNumber evidence="2">2.3.2.27</ecNumber>
    </recommendedName>
</protein>
<evidence type="ECO:0000256" key="4">
    <source>
        <dbReference type="ARBA" id="ARBA00022771"/>
    </source>
</evidence>
<dbReference type="InterPro" id="IPR001841">
    <property type="entry name" value="Znf_RING"/>
</dbReference>
<evidence type="ECO:0000256" key="5">
    <source>
        <dbReference type="ARBA" id="ARBA00022833"/>
    </source>
</evidence>
<comment type="catalytic activity">
    <reaction evidence="1">
        <text>S-ubiquitinyl-[E2 ubiquitin-conjugating enzyme]-L-cysteine + [acceptor protein]-L-lysine = [E2 ubiquitin-conjugating enzyme]-L-cysteine + N(6)-ubiquitinyl-[acceptor protein]-L-lysine.</text>
        <dbReference type="EC" id="2.3.2.27"/>
    </reaction>
</comment>
<evidence type="ECO:0000256" key="2">
    <source>
        <dbReference type="ARBA" id="ARBA00012483"/>
    </source>
</evidence>
<dbReference type="Gene3D" id="3.30.40.10">
    <property type="entry name" value="Zinc/RING finger domain, C3HC4 (zinc finger)"/>
    <property type="match status" value="1"/>
</dbReference>
<evidence type="ECO:0000256" key="1">
    <source>
        <dbReference type="ARBA" id="ARBA00000900"/>
    </source>
</evidence>
<evidence type="ECO:0000256" key="6">
    <source>
        <dbReference type="PROSITE-ProRule" id="PRU00175"/>
    </source>
</evidence>
<dbReference type="PANTHER" id="PTHR15710:SF196">
    <property type="entry name" value="F6A14.12 PROTEIN-RELATED"/>
    <property type="match status" value="1"/>
</dbReference>
<dbReference type="SUPFAM" id="SSF57850">
    <property type="entry name" value="RING/U-box"/>
    <property type="match status" value="1"/>
</dbReference>
<reference evidence="8" key="1">
    <citation type="submission" date="2020-06" db="EMBL/GenBank/DDBJ databases">
        <authorList>
            <person name="Li T."/>
            <person name="Hu X."/>
            <person name="Zhang T."/>
            <person name="Song X."/>
            <person name="Zhang H."/>
            <person name="Dai N."/>
            <person name="Sheng W."/>
            <person name="Hou X."/>
            <person name="Wei L."/>
        </authorList>
    </citation>
    <scope>NUCLEOTIDE SEQUENCE</scope>
    <source>
        <strain evidence="8">KEN8</strain>
        <tissue evidence="8">Leaf</tissue>
    </source>
</reference>
<feature type="domain" description="RING-type" evidence="7">
    <location>
        <begin position="238"/>
        <end position="279"/>
    </location>
</feature>
<sequence length="286" mass="32764">MAPPPWLPPLNSHPNYNLQIEACQTYHCIRRTVQRKPLGDATVFFIKLRISVDFRKEDLIHGFPGLCLCETLPIKCNPDTDPGVLARLLRERIQELVPFRMNNCLGIETPSGRSLTSEELFHRLSKFLLDLRSAPENATRQILPVLLKIEKSVLVPDEELGSWVSWYEERKRVDPEFEKDYAEAISRPRNEMELYEEATSLMARKSACRSAVEELESVIHDDGEKDDDKIDEGSAKSCSICLEEILNGTRVTRLPCLHVFHGDCVLRWLRGSHVCPLCRHPLPTNH</sequence>
<dbReference type="EC" id="2.3.2.27" evidence="2"/>